<dbReference type="OrthoDB" id="121740at2157"/>
<name>A0A2V2N7N8_9EURY</name>
<dbReference type="GO" id="GO:0015220">
    <property type="term" value="F:choline transmembrane transporter activity"/>
    <property type="evidence" value="ECO:0007669"/>
    <property type="project" value="TreeGrafter"/>
</dbReference>
<evidence type="ECO:0000256" key="7">
    <source>
        <dbReference type="SAM" id="Phobius"/>
    </source>
</evidence>
<dbReference type="InterPro" id="IPR037185">
    <property type="entry name" value="EmrE-like"/>
</dbReference>
<evidence type="ECO:0000256" key="4">
    <source>
        <dbReference type="ARBA" id="ARBA00022692"/>
    </source>
</evidence>
<comment type="caution">
    <text evidence="8">The sequence shown here is derived from an EMBL/GenBank/DDBJ whole genome shotgun (WGS) entry which is preliminary data.</text>
</comment>
<gene>
    <name evidence="8" type="ORF">DLD82_08850</name>
</gene>
<keyword evidence="3" id="KW-1003">Cell membrane</keyword>
<evidence type="ECO:0000256" key="5">
    <source>
        <dbReference type="ARBA" id="ARBA00022989"/>
    </source>
</evidence>
<evidence type="ECO:0000256" key="3">
    <source>
        <dbReference type="ARBA" id="ARBA00022475"/>
    </source>
</evidence>
<dbReference type="EMBL" id="QGMZ01000017">
    <property type="protein sequence ID" value="PWR74545.1"/>
    <property type="molecule type" value="Genomic_DNA"/>
</dbReference>
<dbReference type="GO" id="GO:0015199">
    <property type="term" value="F:amino-acid betaine transmembrane transporter activity"/>
    <property type="evidence" value="ECO:0007669"/>
    <property type="project" value="TreeGrafter"/>
</dbReference>
<feature type="transmembrane region" description="Helical" evidence="7">
    <location>
        <begin position="84"/>
        <end position="103"/>
    </location>
</feature>
<dbReference type="SUPFAM" id="SSF103481">
    <property type="entry name" value="Multidrug resistance efflux transporter EmrE"/>
    <property type="match status" value="1"/>
</dbReference>
<keyword evidence="2" id="KW-0813">Transport</keyword>
<dbReference type="Proteomes" id="UP000245934">
    <property type="component" value="Unassembled WGS sequence"/>
</dbReference>
<dbReference type="Pfam" id="PF00893">
    <property type="entry name" value="Multi_Drug_Res"/>
    <property type="match status" value="1"/>
</dbReference>
<feature type="transmembrane region" description="Helical" evidence="7">
    <location>
        <begin position="57"/>
        <end position="78"/>
    </location>
</feature>
<dbReference type="PANTHER" id="PTHR30561">
    <property type="entry name" value="SMR FAMILY PROTON-DEPENDENT DRUG EFFLUX TRANSPORTER SUGE"/>
    <property type="match status" value="1"/>
</dbReference>
<dbReference type="GO" id="GO:0015297">
    <property type="term" value="F:antiporter activity"/>
    <property type="evidence" value="ECO:0007669"/>
    <property type="project" value="TreeGrafter"/>
</dbReference>
<reference evidence="8 9" key="1">
    <citation type="submission" date="2018-05" db="EMBL/GenBank/DDBJ databases">
        <title>Draft genome of Methanospirillum stamsii Pt1.</title>
        <authorList>
            <person name="Dueholm M.S."/>
            <person name="Nielsen P.H."/>
            <person name="Bakmann L.F."/>
            <person name="Otzen D.E."/>
        </authorList>
    </citation>
    <scope>NUCLEOTIDE SEQUENCE [LARGE SCALE GENOMIC DNA]</scope>
    <source>
        <strain evidence="8 9">Pt1</strain>
    </source>
</reference>
<evidence type="ECO:0000256" key="1">
    <source>
        <dbReference type="ARBA" id="ARBA00004651"/>
    </source>
</evidence>
<dbReference type="PANTHER" id="PTHR30561:SF1">
    <property type="entry name" value="MULTIDRUG TRANSPORTER EMRE"/>
    <property type="match status" value="1"/>
</dbReference>
<dbReference type="GO" id="GO:0031460">
    <property type="term" value="P:glycine betaine transport"/>
    <property type="evidence" value="ECO:0007669"/>
    <property type="project" value="TreeGrafter"/>
</dbReference>
<keyword evidence="9" id="KW-1185">Reference proteome</keyword>
<evidence type="ECO:0000256" key="6">
    <source>
        <dbReference type="ARBA" id="ARBA00023136"/>
    </source>
</evidence>
<dbReference type="RefSeq" id="WP_109940764.1">
    <property type="nucleotide sequence ID" value="NZ_CP176366.1"/>
</dbReference>
<dbReference type="InterPro" id="IPR000390">
    <property type="entry name" value="Small_drug/metabolite_transptr"/>
</dbReference>
<proteinExistence type="predicted"/>
<dbReference type="FunFam" id="1.10.3730.20:FF:000001">
    <property type="entry name" value="Quaternary ammonium compound resistance transporter SugE"/>
    <property type="match status" value="1"/>
</dbReference>
<sequence>MNWIYLLISIIAETIGTLALKSSDGFTRIIPTIVVIIGYVIAFFCFSLTLREIPVGLAYAIWAGAGIIMTTILGFFIFKQTLDYPAIIGIFMIVLGVVVINLFSKSVVSS</sequence>
<dbReference type="GO" id="GO:0005886">
    <property type="term" value="C:plasma membrane"/>
    <property type="evidence" value="ECO:0007669"/>
    <property type="project" value="UniProtKB-SubCell"/>
</dbReference>
<evidence type="ECO:0000313" key="9">
    <source>
        <dbReference type="Proteomes" id="UP000245934"/>
    </source>
</evidence>
<organism evidence="8 9">
    <name type="scientific">Methanospirillum stamsii</name>
    <dbReference type="NCBI Taxonomy" id="1277351"/>
    <lineage>
        <taxon>Archaea</taxon>
        <taxon>Methanobacteriati</taxon>
        <taxon>Methanobacteriota</taxon>
        <taxon>Stenosarchaea group</taxon>
        <taxon>Methanomicrobia</taxon>
        <taxon>Methanomicrobiales</taxon>
        <taxon>Methanospirillaceae</taxon>
        <taxon>Methanospirillum</taxon>
    </lineage>
</organism>
<accession>A0A2V2N7N8</accession>
<dbReference type="InterPro" id="IPR045324">
    <property type="entry name" value="Small_multidrug_res"/>
</dbReference>
<keyword evidence="5 7" id="KW-1133">Transmembrane helix</keyword>
<comment type="subcellular location">
    <subcellularLocation>
        <location evidence="1">Cell membrane</location>
        <topology evidence="1">Multi-pass membrane protein</topology>
    </subcellularLocation>
</comment>
<dbReference type="Gene3D" id="1.10.3730.20">
    <property type="match status" value="1"/>
</dbReference>
<dbReference type="AlphaFoldDB" id="A0A2V2N7N8"/>
<keyword evidence="6 7" id="KW-0472">Membrane</keyword>
<protein>
    <submittedName>
        <fullName evidence="8">QacE family quaternary ammonium compound efflux SMR transporter</fullName>
    </submittedName>
</protein>
<feature type="transmembrane region" description="Helical" evidence="7">
    <location>
        <begin position="29"/>
        <end position="50"/>
    </location>
</feature>
<keyword evidence="4 7" id="KW-0812">Transmembrane</keyword>
<dbReference type="GeneID" id="97607950"/>
<evidence type="ECO:0000313" key="8">
    <source>
        <dbReference type="EMBL" id="PWR74545.1"/>
    </source>
</evidence>
<evidence type="ECO:0000256" key="2">
    <source>
        <dbReference type="ARBA" id="ARBA00022448"/>
    </source>
</evidence>